<evidence type="ECO:0000313" key="4">
    <source>
        <dbReference type="Proteomes" id="UP000758603"/>
    </source>
</evidence>
<reference evidence="3" key="1">
    <citation type="journal article" date="2021" name="Nat. Commun.">
        <title>Genetic determinants of endophytism in the Arabidopsis root mycobiome.</title>
        <authorList>
            <person name="Mesny F."/>
            <person name="Miyauchi S."/>
            <person name="Thiergart T."/>
            <person name="Pickel B."/>
            <person name="Atanasova L."/>
            <person name="Karlsson M."/>
            <person name="Huettel B."/>
            <person name="Barry K.W."/>
            <person name="Haridas S."/>
            <person name="Chen C."/>
            <person name="Bauer D."/>
            <person name="Andreopoulos W."/>
            <person name="Pangilinan J."/>
            <person name="LaButti K."/>
            <person name="Riley R."/>
            <person name="Lipzen A."/>
            <person name="Clum A."/>
            <person name="Drula E."/>
            <person name="Henrissat B."/>
            <person name="Kohler A."/>
            <person name="Grigoriev I.V."/>
            <person name="Martin F.M."/>
            <person name="Hacquard S."/>
        </authorList>
    </citation>
    <scope>NUCLEOTIDE SEQUENCE</scope>
    <source>
        <strain evidence="3">MPI-SDFR-AT-0073</strain>
    </source>
</reference>
<accession>A0A9P8ZZX4</accession>
<dbReference type="EMBL" id="JAGPXC010000002">
    <property type="protein sequence ID" value="KAH6656673.1"/>
    <property type="molecule type" value="Genomic_DNA"/>
</dbReference>
<organism evidence="3 4">
    <name type="scientific">Truncatella angustata</name>
    <dbReference type="NCBI Taxonomy" id="152316"/>
    <lineage>
        <taxon>Eukaryota</taxon>
        <taxon>Fungi</taxon>
        <taxon>Dikarya</taxon>
        <taxon>Ascomycota</taxon>
        <taxon>Pezizomycotina</taxon>
        <taxon>Sordariomycetes</taxon>
        <taxon>Xylariomycetidae</taxon>
        <taxon>Amphisphaeriales</taxon>
        <taxon>Sporocadaceae</taxon>
        <taxon>Truncatella</taxon>
    </lineage>
</organism>
<gene>
    <name evidence="3" type="ORF">BKA67DRAFT_642781</name>
</gene>
<feature type="region of interest" description="Disordered" evidence="1">
    <location>
        <begin position="27"/>
        <end position="58"/>
    </location>
</feature>
<sequence length="197" mass="21688">MCCFLVLLWQPLLKMCLYLSCPKRSQQQAKRRGKAHKNPDKIKVKLNPRNSSDSSQDEVLLVAETSAEASASTPDYPSSPNILLVKMGDASRFHKSPPLLQPTSGCNRKKSTCGDCHHNSKASQSPSDEEPHTTTGSYDRPRQSNQNWDSDWDYKPPSQHTVPAPAPSQTSSANSSSTNSMMGAQLLEPNQALMSYP</sequence>
<evidence type="ECO:0000256" key="1">
    <source>
        <dbReference type="SAM" id="MobiDB-lite"/>
    </source>
</evidence>
<dbReference type="GeneID" id="70134703"/>
<comment type="caution">
    <text evidence="3">The sequence shown here is derived from an EMBL/GenBank/DDBJ whole genome shotgun (WGS) entry which is preliminary data.</text>
</comment>
<protein>
    <submittedName>
        <fullName evidence="3">Uncharacterized protein</fullName>
    </submittedName>
</protein>
<keyword evidence="4" id="KW-1185">Reference proteome</keyword>
<dbReference type="AlphaFoldDB" id="A0A9P8ZZX4"/>
<dbReference type="RefSeq" id="XP_045960907.1">
    <property type="nucleotide sequence ID" value="XM_046105812.1"/>
</dbReference>
<evidence type="ECO:0000313" key="3">
    <source>
        <dbReference type="EMBL" id="KAH6656673.1"/>
    </source>
</evidence>
<keyword evidence="2" id="KW-0732">Signal</keyword>
<feature type="compositionally biased region" description="Polar residues" evidence="1">
    <location>
        <begin position="133"/>
        <end position="149"/>
    </location>
</feature>
<feature type="signal peptide" evidence="2">
    <location>
        <begin position="1"/>
        <end position="16"/>
    </location>
</feature>
<feature type="region of interest" description="Disordered" evidence="1">
    <location>
        <begin position="94"/>
        <end position="197"/>
    </location>
</feature>
<feature type="compositionally biased region" description="Low complexity" evidence="1">
    <location>
        <begin position="167"/>
        <end position="180"/>
    </location>
</feature>
<feature type="chain" id="PRO_5040204512" evidence="2">
    <location>
        <begin position="17"/>
        <end position="197"/>
    </location>
</feature>
<dbReference type="Proteomes" id="UP000758603">
    <property type="component" value="Unassembled WGS sequence"/>
</dbReference>
<evidence type="ECO:0000256" key="2">
    <source>
        <dbReference type="SAM" id="SignalP"/>
    </source>
</evidence>
<name>A0A9P8ZZX4_9PEZI</name>
<proteinExistence type="predicted"/>